<dbReference type="AlphaFoldDB" id="A0A318JD55"/>
<comment type="caution">
    <text evidence="1">The sequence shown here is derived from an EMBL/GenBank/DDBJ whole genome shotgun (WGS) entry which is preliminary data.</text>
</comment>
<dbReference type="Proteomes" id="UP000247792">
    <property type="component" value="Unassembled WGS sequence"/>
</dbReference>
<dbReference type="OrthoDB" id="9814509at2"/>
<evidence type="ECO:0000313" key="1">
    <source>
        <dbReference type="EMBL" id="PXX45526.1"/>
    </source>
</evidence>
<dbReference type="RefSeq" id="WP_110254942.1">
    <property type="nucleotide sequence ID" value="NZ_QJKB01000002.1"/>
</dbReference>
<dbReference type="InterPro" id="IPR008772">
    <property type="entry name" value="Phosphonate_metab_PhnH"/>
</dbReference>
<dbReference type="EMBL" id="QJKB01000002">
    <property type="protein sequence ID" value="PXX45526.1"/>
    <property type="molecule type" value="Genomic_DNA"/>
</dbReference>
<name>A0A318JD55_9BURK</name>
<gene>
    <name evidence="1" type="ORF">DFR42_102754</name>
</gene>
<evidence type="ECO:0000313" key="2">
    <source>
        <dbReference type="Proteomes" id="UP000247792"/>
    </source>
</evidence>
<dbReference type="Pfam" id="PF05845">
    <property type="entry name" value="PhnH"/>
    <property type="match status" value="1"/>
</dbReference>
<protein>
    <submittedName>
        <fullName evidence="1">Alpha-D-ribose 1-methylphosphonate 5-triphosphate synthase subunit PhnH</fullName>
    </submittedName>
</protein>
<dbReference type="PIRSF" id="PIRSF020680">
    <property type="entry name" value="PhnH"/>
    <property type="match status" value="1"/>
</dbReference>
<reference evidence="1 2" key="1">
    <citation type="submission" date="2018-05" db="EMBL/GenBank/DDBJ databases">
        <title>Genomic Encyclopedia of Type Strains, Phase IV (KMG-IV): sequencing the most valuable type-strain genomes for metagenomic binning, comparative biology and taxonomic classification.</title>
        <authorList>
            <person name="Goeker M."/>
        </authorList>
    </citation>
    <scope>NUCLEOTIDE SEQUENCE [LARGE SCALE GENOMIC DNA]</scope>
    <source>
        <strain evidence="1 2">DSM 19792</strain>
    </source>
</reference>
<dbReference type="NCBIfam" id="TIGR03292">
    <property type="entry name" value="PhnH_redo"/>
    <property type="match status" value="1"/>
</dbReference>
<sequence length="215" mass="23453">MTYSPDNTAASMQQLLPAWEDTVHDAQTVFRSLLKALSEPGTIQRIRVNLQAPAPLHMATAAACLALMDYETTAWLADEFDNDAVRTYLRFHCGLPLVSEKSSANFAVLSSSLQQLDLQGFAQGSMTYPDKSSTLLIQVDDFSSGTEYQLTGPGIKDKRSIYISGLPADFVSKWQVNHTAFPQGVDVIFCSGDAVLGLPRTSKIAEVQSEELPCT</sequence>
<dbReference type="GO" id="GO:0019634">
    <property type="term" value="P:organic phosphonate metabolic process"/>
    <property type="evidence" value="ECO:0007669"/>
    <property type="project" value="InterPro"/>
</dbReference>
<dbReference type="SUPFAM" id="SSF159709">
    <property type="entry name" value="PhnH-like"/>
    <property type="match status" value="1"/>
</dbReference>
<keyword evidence="2" id="KW-1185">Reference proteome</keyword>
<proteinExistence type="predicted"/>
<dbReference type="Gene3D" id="3.40.50.11310">
    <property type="entry name" value="Bacterial phosphonate metabolism protein PhnH"/>
    <property type="match status" value="1"/>
</dbReference>
<organism evidence="1 2">
    <name type="scientific">Undibacterium pigrum</name>
    <dbReference type="NCBI Taxonomy" id="401470"/>
    <lineage>
        <taxon>Bacteria</taxon>
        <taxon>Pseudomonadati</taxon>
        <taxon>Pseudomonadota</taxon>
        <taxon>Betaproteobacteria</taxon>
        <taxon>Burkholderiales</taxon>
        <taxon>Oxalobacteraceae</taxon>
        <taxon>Undibacterium</taxon>
    </lineage>
</organism>
<dbReference type="InterPro" id="IPR038058">
    <property type="entry name" value="PhnH-like_sp"/>
</dbReference>
<accession>A0A318JD55</accession>